<dbReference type="EMBL" id="SJTG01000001">
    <property type="protein sequence ID" value="TCI13342.1"/>
    <property type="molecule type" value="Genomic_DNA"/>
</dbReference>
<gene>
    <name evidence="2" type="ORF">EZM97_08710</name>
</gene>
<sequence length="391" mass="42580">MDARIRGKRTELEPILRAMYGALAEDVSFCHILDLVAGNLRSHISAVHFDDFVECRSRVDVTGEISAPEIASLIQDYAGRWRGGNTWMQRGLEKLITRGYGDGDEVVGEKELLAMPYYQHYLRRVDVRHGLGICLWHAGAERVVVASFNRAPAEGPFSKEEMGFVAAMRPHLVNAFMIYKGAAQLRDCNRSLMAAMDMTPAGMMQLDTDGKVLKANERAEKIVSSHMGVAREGKGSLSFDCHGDRLRFHQAVKSLCATDAGVHTLTMVISASNHGMRPTLLLHLCALPSITCFGPAVRLVAFLCPLASFDPGQWNAQLIGTGLGLTTAEARVLVALRRHHDVDDAAAELGVATSTVRTHLKHAFAKTGASGQAELLAIVERIITLAPSSKV</sequence>
<dbReference type="InterPro" id="IPR016032">
    <property type="entry name" value="Sig_transdc_resp-reg_C-effctor"/>
</dbReference>
<feature type="domain" description="HTH luxR-type" evidence="1">
    <location>
        <begin position="322"/>
        <end position="379"/>
    </location>
</feature>
<dbReference type="GO" id="GO:0003677">
    <property type="term" value="F:DNA binding"/>
    <property type="evidence" value="ECO:0007669"/>
    <property type="project" value="InterPro"/>
</dbReference>
<dbReference type="AlphaFoldDB" id="A0A4R0YVG9"/>
<reference evidence="2 3" key="1">
    <citation type="submission" date="2019-02" db="EMBL/GenBank/DDBJ databases">
        <title>Dyella amyloliquefaciens sp. nov., isolated from forest soil.</title>
        <authorList>
            <person name="Gao Z.-H."/>
            <person name="Qiu L.-H."/>
        </authorList>
    </citation>
    <scope>NUCLEOTIDE SEQUENCE [LARGE SCALE GENOMIC DNA]</scope>
    <source>
        <strain evidence="2 3">KACC 12747</strain>
    </source>
</reference>
<evidence type="ECO:0000259" key="1">
    <source>
        <dbReference type="SMART" id="SM00421"/>
    </source>
</evidence>
<dbReference type="GO" id="GO:0006355">
    <property type="term" value="P:regulation of DNA-templated transcription"/>
    <property type="evidence" value="ECO:0007669"/>
    <property type="project" value="InterPro"/>
</dbReference>
<dbReference type="Gene3D" id="1.10.10.10">
    <property type="entry name" value="Winged helix-like DNA-binding domain superfamily/Winged helix DNA-binding domain"/>
    <property type="match status" value="1"/>
</dbReference>
<proteinExistence type="predicted"/>
<dbReference type="RefSeq" id="WP_131149876.1">
    <property type="nucleotide sequence ID" value="NZ_SJTG01000001.1"/>
</dbReference>
<protein>
    <submittedName>
        <fullName evidence="2">LuxR family transcriptional regulator</fullName>
    </submittedName>
</protein>
<accession>A0A4R0YVG9</accession>
<comment type="caution">
    <text evidence="2">The sequence shown here is derived from an EMBL/GenBank/DDBJ whole genome shotgun (WGS) entry which is preliminary data.</text>
</comment>
<dbReference type="InterPro" id="IPR035965">
    <property type="entry name" value="PAS-like_dom_sf"/>
</dbReference>
<name>A0A4R0YVG9_9GAMM</name>
<organism evidence="2 3">
    <name type="scientific">Dyella soli</name>
    <dbReference type="NCBI Taxonomy" id="522319"/>
    <lineage>
        <taxon>Bacteria</taxon>
        <taxon>Pseudomonadati</taxon>
        <taxon>Pseudomonadota</taxon>
        <taxon>Gammaproteobacteria</taxon>
        <taxon>Lysobacterales</taxon>
        <taxon>Rhodanobacteraceae</taxon>
        <taxon>Dyella</taxon>
    </lineage>
</organism>
<dbReference type="SUPFAM" id="SSF55785">
    <property type="entry name" value="PYP-like sensor domain (PAS domain)"/>
    <property type="match status" value="1"/>
</dbReference>
<dbReference type="InterPro" id="IPR036388">
    <property type="entry name" value="WH-like_DNA-bd_sf"/>
</dbReference>
<dbReference type="Proteomes" id="UP000291822">
    <property type="component" value="Unassembled WGS sequence"/>
</dbReference>
<dbReference type="SUPFAM" id="SSF46894">
    <property type="entry name" value="C-terminal effector domain of the bipartite response regulators"/>
    <property type="match status" value="1"/>
</dbReference>
<evidence type="ECO:0000313" key="3">
    <source>
        <dbReference type="Proteomes" id="UP000291822"/>
    </source>
</evidence>
<keyword evidence="3" id="KW-1185">Reference proteome</keyword>
<dbReference type="InterPro" id="IPR000792">
    <property type="entry name" value="Tscrpt_reg_LuxR_C"/>
</dbReference>
<evidence type="ECO:0000313" key="2">
    <source>
        <dbReference type="EMBL" id="TCI13342.1"/>
    </source>
</evidence>
<dbReference type="SMART" id="SM00421">
    <property type="entry name" value="HTH_LUXR"/>
    <property type="match status" value="1"/>
</dbReference>